<feature type="region of interest" description="Disordered" evidence="1">
    <location>
        <begin position="99"/>
        <end position="133"/>
    </location>
</feature>
<proteinExistence type="predicted"/>
<feature type="compositionally biased region" description="Polar residues" evidence="1">
    <location>
        <begin position="582"/>
        <end position="592"/>
    </location>
</feature>
<feature type="compositionally biased region" description="Polar residues" evidence="1">
    <location>
        <begin position="743"/>
        <end position="756"/>
    </location>
</feature>
<feature type="compositionally biased region" description="Polar residues" evidence="1">
    <location>
        <begin position="384"/>
        <end position="397"/>
    </location>
</feature>
<reference evidence="2 4" key="1">
    <citation type="journal article" date="2008" name="Science">
        <title>The Physcomitrella genome reveals evolutionary insights into the conquest of land by plants.</title>
        <authorList>
            <person name="Rensing S."/>
            <person name="Lang D."/>
            <person name="Zimmer A."/>
            <person name="Terry A."/>
            <person name="Salamov A."/>
            <person name="Shapiro H."/>
            <person name="Nishiyama T."/>
            <person name="Perroud P.-F."/>
            <person name="Lindquist E."/>
            <person name="Kamisugi Y."/>
            <person name="Tanahashi T."/>
            <person name="Sakakibara K."/>
            <person name="Fujita T."/>
            <person name="Oishi K."/>
            <person name="Shin-I T."/>
            <person name="Kuroki Y."/>
            <person name="Toyoda A."/>
            <person name="Suzuki Y."/>
            <person name="Hashimoto A."/>
            <person name="Yamaguchi K."/>
            <person name="Sugano A."/>
            <person name="Kohara Y."/>
            <person name="Fujiyama A."/>
            <person name="Anterola A."/>
            <person name="Aoki S."/>
            <person name="Ashton N."/>
            <person name="Barbazuk W.B."/>
            <person name="Barker E."/>
            <person name="Bennetzen J."/>
            <person name="Bezanilla M."/>
            <person name="Blankenship R."/>
            <person name="Cho S.H."/>
            <person name="Dutcher S."/>
            <person name="Estelle M."/>
            <person name="Fawcett J.A."/>
            <person name="Gundlach H."/>
            <person name="Hanada K."/>
            <person name="Heyl A."/>
            <person name="Hicks K.A."/>
            <person name="Hugh J."/>
            <person name="Lohr M."/>
            <person name="Mayer K."/>
            <person name="Melkozernov A."/>
            <person name="Murata T."/>
            <person name="Nelson D."/>
            <person name="Pils B."/>
            <person name="Prigge M."/>
            <person name="Reiss B."/>
            <person name="Renner T."/>
            <person name="Rombauts S."/>
            <person name="Rushton P."/>
            <person name="Sanderfoot A."/>
            <person name="Schween G."/>
            <person name="Shiu S.-H."/>
            <person name="Stueber K."/>
            <person name="Theodoulou F.L."/>
            <person name="Tu H."/>
            <person name="Van de Peer Y."/>
            <person name="Verrier P.J."/>
            <person name="Waters E."/>
            <person name="Wood A."/>
            <person name="Yang L."/>
            <person name="Cove D."/>
            <person name="Cuming A."/>
            <person name="Hasebe M."/>
            <person name="Lucas S."/>
            <person name="Mishler D.B."/>
            <person name="Reski R."/>
            <person name="Grigoriev I."/>
            <person name="Quatrano R.S."/>
            <person name="Boore J.L."/>
        </authorList>
    </citation>
    <scope>NUCLEOTIDE SEQUENCE [LARGE SCALE GENOMIC DNA]</scope>
    <source>
        <strain evidence="3 4">cv. Gransden 2004</strain>
    </source>
</reference>
<dbReference type="RefSeq" id="XP_024393579.1">
    <property type="nucleotide sequence ID" value="XM_024537811.2"/>
</dbReference>
<dbReference type="Gramene" id="Pp3c14_12330V3.2">
    <property type="protein sequence ID" value="Pp3c14_12330V3.2"/>
    <property type="gene ID" value="Pp3c14_12330"/>
</dbReference>
<feature type="region of interest" description="Disordered" evidence="1">
    <location>
        <begin position="493"/>
        <end position="618"/>
    </location>
</feature>
<protein>
    <submittedName>
        <fullName evidence="2 3">Uncharacterized protein</fullName>
    </submittedName>
</protein>
<sequence>MGSKRTEEVLLHQISLPARRDYQLRSCSMKANALNISSSQLVARAFQNARAISFNASHAEVPFVLNQAPNQRAFFSGPLSSQATAMDLPVRAGTTACGHVREGSESEASFATAGSMGHSDDLSEVSQEQSKDTVRRALDRTALIKEQHTSTRSIQSLNKLVRADNFSGAVKPSNILTTRRAVSGDLGTPKLSVDTRARSTESRGGTRSSFNNRGRSSEVTRASRSNLDNRAESSKIMRTSRSTLDSRGRDTDVLLASLVANPLKMNSQSGAKVSNADIGSKSREKGSGESRRRPTASIAWDSLNKSQENSPQHELAAIPFKWEEAPGKPITIAAAAERAMARQFLKQGGESRSPHVQKETARKVRTVAISPCEGAEMSGREMVSSPNGMLTSPNSSFRSSHRFYARNALGEKSFGPRNSVDSAHVISEVETEAHIDLVAPAAAKFLVENWVSPNVTPEPNLTTTIPFQWEEVPGVPKVDEEAISSKPVQLQLPPRLIAPPPMPVDSMSKEEMRGRQRTRSMSGPLAGYYPHTSPARRRQQQQSPPVMRSCSPSKRSISPSKIQALAKHFTRKASPTRRTDNSWEAQNWTGAGNRNHRHRYTHDSSSGPSEDLRDREVSPYDALGRSVSGARAISEFATSQQDEPRMRAARSFASGPLDSFAKPSNARYSSPSKRSISPSRIHALAKQLNCKASPEVTTLQESHWPLSMKHEVRRPNSFTLAQVSVSLDRGNVNAGAATESFKRQGTTPREAISSNPHDWVEKPQELRRDPWSPTSILQGPNDDSEAHASGPSSASDMDTQTQSSTQATTPVSVTLSKSLYKSLSRVSYESFEHSFTEPTSPGHGCPPTAEDAESNSPLGSPYLGPTSADYRGKVSVGGAAEGVKAIIKMCRSGSTWRKSKTHSPEMWAPTLASYFQCLEATMSNPGNSRIGVITHVDKQEGDSRGHGSAQCLSELNESQTRLPYTMPSNVEQKLAHKDSFDSSQAEFTMCLGVKLSPARFVSRGESYSSMERVMAWSERHSGRPTNHIEDGYRSPAYAATLELLSPSTELTSKKKRVIGSSRRVNLVKPISNTRRRSHFVDAMCKSLKSALYKCAKRCCRETVKLQYNEEPVLPKTEFSFYKPN</sequence>
<evidence type="ECO:0000313" key="4">
    <source>
        <dbReference type="Proteomes" id="UP000006727"/>
    </source>
</evidence>
<keyword evidence="4" id="KW-1185">Reference proteome</keyword>
<dbReference type="Gramene" id="Pp3c14_12330V3.1">
    <property type="protein sequence ID" value="Pp3c14_12330V3.1"/>
    <property type="gene ID" value="Pp3c14_12330"/>
</dbReference>
<dbReference type="OrthoDB" id="1934555at2759"/>
<feature type="region of interest" description="Disordered" evidence="1">
    <location>
        <begin position="636"/>
        <end position="677"/>
    </location>
</feature>
<feature type="region of interest" description="Disordered" evidence="1">
    <location>
        <begin position="834"/>
        <end position="860"/>
    </location>
</feature>
<dbReference type="AlphaFoldDB" id="A9RYY9"/>
<dbReference type="HOGENOM" id="CLU_279977_0_0_1"/>
<feature type="region of interest" description="Disordered" evidence="1">
    <location>
        <begin position="377"/>
        <end position="397"/>
    </location>
</feature>
<feature type="region of interest" description="Disordered" evidence="1">
    <location>
        <begin position="266"/>
        <end position="312"/>
    </location>
</feature>
<feature type="compositionally biased region" description="Polar residues" evidence="1">
    <location>
        <begin position="303"/>
        <end position="312"/>
    </location>
</feature>
<feature type="compositionally biased region" description="Low complexity" evidence="1">
    <location>
        <begin position="548"/>
        <end position="562"/>
    </location>
</feature>
<feature type="region of interest" description="Disordered" evidence="1">
    <location>
        <begin position="736"/>
        <end position="811"/>
    </location>
</feature>
<reference evidence="3" key="3">
    <citation type="submission" date="2020-12" db="UniProtKB">
        <authorList>
            <consortium name="EnsemblPlants"/>
        </authorList>
    </citation>
    <scope>IDENTIFICATION</scope>
</reference>
<dbReference type="GeneID" id="112290946"/>
<dbReference type="PANTHER" id="PTHR34371">
    <property type="entry name" value="OS01G0551000 PROTEIN"/>
    <property type="match status" value="1"/>
</dbReference>
<feature type="compositionally biased region" description="Basic and acidic residues" evidence="1">
    <location>
        <begin position="280"/>
        <end position="292"/>
    </location>
</feature>
<feature type="compositionally biased region" description="Polar residues" evidence="1">
    <location>
        <begin position="210"/>
        <end position="226"/>
    </location>
</feature>
<dbReference type="Proteomes" id="UP000006727">
    <property type="component" value="Chromosome 14"/>
</dbReference>
<feature type="region of interest" description="Disordered" evidence="1">
    <location>
        <begin position="181"/>
        <end position="247"/>
    </location>
</feature>
<accession>A9RYY9</accession>
<reference evidence="2 4" key="2">
    <citation type="journal article" date="2018" name="Plant J.">
        <title>The Physcomitrella patens chromosome-scale assembly reveals moss genome structure and evolution.</title>
        <authorList>
            <person name="Lang D."/>
            <person name="Ullrich K.K."/>
            <person name="Murat F."/>
            <person name="Fuchs J."/>
            <person name="Jenkins J."/>
            <person name="Haas F.B."/>
            <person name="Piednoel M."/>
            <person name="Gundlach H."/>
            <person name="Van Bel M."/>
            <person name="Meyberg R."/>
            <person name="Vives C."/>
            <person name="Morata J."/>
            <person name="Symeonidi A."/>
            <person name="Hiss M."/>
            <person name="Muchero W."/>
            <person name="Kamisugi Y."/>
            <person name="Saleh O."/>
            <person name="Blanc G."/>
            <person name="Decker E.L."/>
            <person name="van Gessel N."/>
            <person name="Grimwood J."/>
            <person name="Hayes R.D."/>
            <person name="Graham S.W."/>
            <person name="Gunter L.E."/>
            <person name="McDaniel S.F."/>
            <person name="Hoernstein S.N.W."/>
            <person name="Larsson A."/>
            <person name="Li F.W."/>
            <person name="Perroud P.F."/>
            <person name="Phillips J."/>
            <person name="Ranjan P."/>
            <person name="Rokshar D.S."/>
            <person name="Rothfels C.J."/>
            <person name="Schneider L."/>
            <person name="Shu S."/>
            <person name="Stevenson D.W."/>
            <person name="Thummler F."/>
            <person name="Tillich M."/>
            <person name="Villarreal Aguilar J.C."/>
            <person name="Widiez T."/>
            <person name="Wong G.K."/>
            <person name="Wymore A."/>
            <person name="Zhang Y."/>
            <person name="Zimmer A.D."/>
            <person name="Quatrano R.S."/>
            <person name="Mayer K.F.X."/>
            <person name="Goodstein D."/>
            <person name="Casacuberta J.M."/>
            <person name="Vandepoele K."/>
            <person name="Reski R."/>
            <person name="Cuming A.C."/>
            <person name="Tuskan G.A."/>
            <person name="Maumus F."/>
            <person name="Salse J."/>
            <person name="Schmutz J."/>
            <person name="Rensing S.A."/>
        </authorList>
    </citation>
    <scope>NUCLEOTIDE SEQUENCE [LARGE SCALE GENOMIC DNA]</scope>
    <source>
        <strain evidence="3 4">cv. Gransden 2004</strain>
    </source>
</reference>
<evidence type="ECO:0000256" key="1">
    <source>
        <dbReference type="SAM" id="MobiDB-lite"/>
    </source>
</evidence>
<name>A9RYY9_PHYPA</name>
<dbReference type="OMA" id="MERVMAW"/>
<feature type="compositionally biased region" description="Basic and acidic residues" evidence="1">
    <location>
        <begin position="758"/>
        <end position="770"/>
    </location>
</feature>
<dbReference type="EnsemblPlants" id="Pp3c14_12330V3.2">
    <property type="protein sequence ID" value="Pp3c14_12330V3.2"/>
    <property type="gene ID" value="Pp3c14_12330"/>
</dbReference>
<dbReference type="EMBL" id="ABEU02000014">
    <property type="protein sequence ID" value="PNR41016.1"/>
    <property type="molecule type" value="Genomic_DNA"/>
</dbReference>
<dbReference type="EnsemblPlants" id="Pp3c14_12330V3.1">
    <property type="protein sequence ID" value="Pp3c14_12330V3.1"/>
    <property type="gene ID" value="Pp3c14_12330"/>
</dbReference>
<dbReference type="PaxDb" id="3218-PP1S36_205V6.1"/>
<dbReference type="PANTHER" id="PTHR34371:SF6">
    <property type="entry name" value="MEMBRANE-ASSOCIATED KINASE REGULATOR 6"/>
    <property type="match status" value="1"/>
</dbReference>
<feature type="compositionally biased region" description="Low complexity" evidence="1">
    <location>
        <begin position="792"/>
        <end position="811"/>
    </location>
</feature>
<evidence type="ECO:0000313" key="2">
    <source>
        <dbReference type="EMBL" id="PNR41016.1"/>
    </source>
</evidence>
<organism evidence="2">
    <name type="scientific">Physcomitrium patens</name>
    <name type="common">Spreading-leaved earth moss</name>
    <name type="synonym">Physcomitrella patens</name>
    <dbReference type="NCBI Taxonomy" id="3218"/>
    <lineage>
        <taxon>Eukaryota</taxon>
        <taxon>Viridiplantae</taxon>
        <taxon>Streptophyta</taxon>
        <taxon>Embryophyta</taxon>
        <taxon>Bryophyta</taxon>
        <taxon>Bryophytina</taxon>
        <taxon>Bryopsida</taxon>
        <taxon>Funariidae</taxon>
        <taxon>Funariales</taxon>
        <taxon>Funariaceae</taxon>
        <taxon>Physcomitrium</taxon>
    </lineage>
</organism>
<evidence type="ECO:0000313" key="3">
    <source>
        <dbReference type="EnsemblPlants" id="Pp3c14_12330V3.1"/>
    </source>
</evidence>
<dbReference type="KEGG" id="ppp:112290946"/>
<gene>
    <name evidence="3" type="primary">LOC112290946</name>
    <name evidence="2" type="ORF">PHYPA_018419</name>
</gene>